<proteinExistence type="predicted"/>
<dbReference type="Pfam" id="PF19951">
    <property type="entry name" value="DUF6413"/>
    <property type="match status" value="1"/>
</dbReference>
<evidence type="ECO:0008006" key="4">
    <source>
        <dbReference type="Google" id="ProtNLM"/>
    </source>
</evidence>
<name>A0AAD9M5K9_9PEZI</name>
<organism evidence="2 3">
    <name type="scientific">Colletotrichum zoysiae</name>
    <dbReference type="NCBI Taxonomy" id="1216348"/>
    <lineage>
        <taxon>Eukaryota</taxon>
        <taxon>Fungi</taxon>
        <taxon>Dikarya</taxon>
        <taxon>Ascomycota</taxon>
        <taxon>Pezizomycotina</taxon>
        <taxon>Sordariomycetes</taxon>
        <taxon>Hypocreomycetidae</taxon>
        <taxon>Glomerellales</taxon>
        <taxon>Glomerellaceae</taxon>
        <taxon>Colletotrichum</taxon>
        <taxon>Colletotrichum graminicola species complex</taxon>
    </lineage>
</organism>
<protein>
    <recommendedName>
        <fullName evidence="4">Hydrophobin</fullName>
    </recommendedName>
</protein>
<dbReference type="AlphaFoldDB" id="A0AAD9M5K9"/>
<reference evidence="2" key="1">
    <citation type="submission" date="2021-06" db="EMBL/GenBank/DDBJ databases">
        <title>Comparative genomics, transcriptomics and evolutionary studies reveal genomic signatures of adaptation to plant cell wall in hemibiotrophic fungi.</title>
        <authorList>
            <consortium name="DOE Joint Genome Institute"/>
            <person name="Baroncelli R."/>
            <person name="Diaz J.F."/>
            <person name="Benocci T."/>
            <person name="Peng M."/>
            <person name="Battaglia E."/>
            <person name="Haridas S."/>
            <person name="Andreopoulos W."/>
            <person name="Labutti K."/>
            <person name="Pangilinan J."/>
            <person name="Floch G.L."/>
            <person name="Makela M.R."/>
            <person name="Henrissat B."/>
            <person name="Grigoriev I.V."/>
            <person name="Crouch J.A."/>
            <person name="De Vries R.P."/>
            <person name="Sukno S.A."/>
            <person name="Thon M.R."/>
        </authorList>
    </citation>
    <scope>NUCLEOTIDE SEQUENCE</scope>
    <source>
        <strain evidence="2">MAFF235873</strain>
    </source>
</reference>
<feature type="chain" id="PRO_5042196998" description="Hydrophobin" evidence="1">
    <location>
        <begin position="16"/>
        <end position="113"/>
    </location>
</feature>
<gene>
    <name evidence="2" type="ORF">LX32DRAFT_442292</name>
</gene>
<feature type="signal peptide" evidence="1">
    <location>
        <begin position="1"/>
        <end position="15"/>
    </location>
</feature>
<evidence type="ECO:0000313" key="2">
    <source>
        <dbReference type="EMBL" id="KAK2034169.1"/>
    </source>
</evidence>
<evidence type="ECO:0000256" key="1">
    <source>
        <dbReference type="SAM" id="SignalP"/>
    </source>
</evidence>
<dbReference type="EMBL" id="MU842816">
    <property type="protein sequence ID" value="KAK2034169.1"/>
    <property type="molecule type" value="Genomic_DNA"/>
</dbReference>
<dbReference type="Proteomes" id="UP001232148">
    <property type="component" value="Unassembled WGS sequence"/>
</dbReference>
<accession>A0AAD9M5K9</accession>
<keyword evidence="3" id="KW-1185">Reference proteome</keyword>
<sequence length="113" mass="11463">MRCFLLLLVPAAVSAATPTTSSIVEIFTVGATGTPGPRPSTIPEAGPKCCDGGVADPSGTCKFFGLNSYCCSLQPSNVGKGCDGQSVFSTGRDVQYFPVVNSDCTGGFIGCAQ</sequence>
<keyword evidence="1" id="KW-0732">Signal</keyword>
<dbReference type="InterPro" id="IPR045634">
    <property type="entry name" value="DUF6413"/>
</dbReference>
<evidence type="ECO:0000313" key="3">
    <source>
        <dbReference type="Proteomes" id="UP001232148"/>
    </source>
</evidence>
<comment type="caution">
    <text evidence="2">The sequence shown here is derived from an EMBL/GenBank/DDBJ whole genome shotgun (WGS) entry which is preliminary data.</text>
</comment>